<dbReference type="PANTHER" id="PTHR45772:SF10">
    <property type="entry name" value="LIPOPOLYSACCHARIDE EXPORT SYSTEM ATP-BINDING PROTEIN LPTB"/>
    <property type="match status" value="1"/>
</dbReference>
<accession>A0A383EHZ6</accession>
<dbReference type="EMBL" id="UINC01225977">
    <property type="protein sequence ID" value="SVE56259.1"/>
    <property type="molecule type" value="Genomic_DNA"/>
</dbReference>
<dbReference type="GO" id="GO:0016887">
    <property type="term" value="F:ATP hydrolysis activity"/>
    <property type="evidence" value="ECO:0007669"/>
    <property type="project" value="InterPro"/>
</dbReference>
<name>A0A383EHZ6_9ZZZZ</name>
<dbReference type="InterPro" id="IPR030921">
    <property type="entry name" value="LPS_export_LptB"/>
</dbReference>
<dbReference type="InterPro" id="IPR017871">
    <property type="entry name" value="ABC_transporter-like_CS"/>
</dbReference>
<protein>
    <recommendedName>
        <fullName evidence="4">ABC transporter domain-containing protein</fullName>
    </recommendedName>
</protein>
<evidence type="ECO:0000256" key="2">
    <source>
        <dbReference type="ARBA" id="ARBA00022741"/>
    </source>
</evidence>
<dbReference type="Gene3D" id="3.40.50.300">
    <property type="entry name" value="P-loop containing nucleotide triphosphate hydrolases"/>
    <property type="match status" value="1"/>
</dbReference>
<evidence type="ECO:0000256" key="3">
    <source>
        <dbReference type="ARBA" id="ARBA00022840"/>
    </source>
</evidence>
<organism evidence="5">
    <name type="scientific">marine metagenome</name>
    <dbReference type="NCBI Taxonomy" id="408172"/>
    <lineage>
        <taxon>unclassified sequences</taxon>
        <taxon>metagenomes</taxon>
        <taxon>ecological metagenomes</taxon>
    </lineage>
</organism>
<dbReference type="PROSITE" id="PS50893">
    <property type="entry name" value="ABC_TRANSPORTER_2"/>
    <property type="match status" value="1"/>
</dbReference>
<sequence length="182" mass="20118">MELKATKLSKSYSDKKVVDKIDITVSSGQTVGLLGPNGAGKTTFFYMIAGLLSCDSGDVFINNNKITKENISTRSSKGLSYLPQEPSIFRRLSVSENIMAGLEQRENIEYSDKKNILNDLLDEFGLLKFKHTKSILLSGGERRRLEIARALACNPSFLLLDEPFAGIDPIAVSDLKETIKKL</sequence>
<keyword evidence="2" id="KW-0547">Nucleotide-binding</keyword>
<keyword evidence="1" id="KW-0813">Transport</keyword>
<dbReference type="Pfam" id="PF00005">
    <property type="entry name" value="ABC_tran"/>
    <property type="match status" value="1"/>
</dbReference>
<dbReference type="GO" id="GO:0055085">
    <property type="term" value="P:transmembrane transport"/>
    <property type="evidence" value="ECO:0007669"/>
    <property type="project" value="InterPro"/>
</dbReference>
<evidence type="ECO:0000256" key="1">
    <source>
        <dbReference type="ARBA" id="ARBA00022448"/>
    </source>
</evidence>
<dbReference type="PANTHER" id="PTHR45772">
    <property type="entry name" value="CONSERVED COMPONENT OF ABC TRANSPORTER FOR NATURAL AMINO ACIDS-RELATED"/>
    <property type="match status" value="1"/>
</dbReference>
<dbReference type="SMART" id="SM00382">
    <property type="entry name" value="AAA"/>
    <property type="match status" value="1"/>
</dbReference>
<dbReference type="InterPro" id="IPR003439">
    <property type="entry name" value="ABC_transporter-like_ATP-bd"/>
</dbReference>
<gene>
    <name evidence="5" type="ORF">METZ01_LOCUS509113</name>
</gene>
<evidence type="ECO:0000259" key="4">
    <source>
        <dbReference type="PROSITE" id="PS50893"/>
    </source>
</evidence>
<feature type="non-terminal residue" evidence="5">
    <location>
        <position position="182"/>
    </location>
</feature>
<dbReference type="PROSITE" id="PS00211">
    <property type="entry name" value="ABC_TRANSPORTER_1"/>
    <property type="match status" value="1"/>
</dbReference>
<reference evidence="5" key="1">
    <citation type="submission" date="2018-05" db="EMBL/GenBank/DDBJ databases">
        <authorList>
            <person name="Lanie J.A."/>
            <person name="Ng W.-L."/>
            <person name="Kazmierczak K.M."/>
            <person name="Andrzejewski T.M."/>
            <person name="Davidsen T.M."/>
            <person name="Wayne K.J."/>
            <person name="Tettelin H."/>
            <person name="Glass J.I."/>
            <person name="Rusch D."/>
            <person name="Podicherti R."/>
            <person name="Tsui H.-C.T."/>
            <person name="Winkler M.E."/>
        </authorList>
    </citation>
    <scope>NUCLEOTIDE SEQUENCE</scope>
</reference>
<dbReference type="AlphaFoldDB" id="A0A383EHZ6"/>
<dbReference type="NCBIfam" id="TIGR04406">
    <property type="entry name" value="LPS_export_lptB"/>
    <property type="match status" value="1"/>
</dbReference>
<dbReference type="GO" id="GO:0043190">
    <property type="term" value="C:ATP-binding cassette (ABC) transporter complex"/>
    <property type="evidence" value="ECO:0007669"/>
    <property type="project" value="InterPro"/>
</dbReference>
<dbReference type="GO" id="GO:0005524">
    <property type="term" value="F:ATP binding"/>
    <property type="evidence" value="ECO:0007669"/>
    <property type="project" value="UniProtKB-KW"/>
</dbReference>
<dbReference type="InterPro" id="IPR027417">
    <property type="entry name" value="P-loop_NTPase"/>
</dbReference>
<proteinExistence type="predicted"/>
<dbReference type="SUPFAM" id="SSF52540">
    <property type="entry name" value="P-loop containing nucleoside triphosphate hydrolases"/>
    <property type="match status" value="1"/>
</dbReference>
<dbReference type="InterPro" id="IPR003593">
    <property type="entry name" value="AAA+_ATPase"/>
</dbReference>
<keyword evidence="3" id="KW-0067">ATP-binding</keyword>
<feature type="domain" description="ABC transporter" evidence="4">
    <location>
        <begin position="3"/>
        <end position="182"/>
    </location>
</feature>
<dbReference type="InterPro" id="IPR051120">
    <property type="entry name" value="ABC_AA/LPS_Transport"/>
</dbReference>
<evidence type="ECO:0000313" key="5">
    <source>
        <dbReference type="EMBL" id="SVE56259.1"/>
    </source>
</evidence>